<evidence type="ECO:0000313" key="1">
    <source>
        <dbReference type="EMBL" id="CEN35807.1"/>
    </source>
</evidence>
<evidence type="ECO:0000313" key="2">
    <source>
        <dbReference type="Proteomes" id="UP000038055"/>
    </source>
</evidence>
<keyword evidence="2" id="KW-1185">Reference proteome</keyword>
<dbReference type="EMBL" id="CDOD01000022">
    <property type="protein sequence ID" value="CEN35807.1"/>
    <property type="molecule type" value="Genomic_DNA"/>
</dbReference>
<accession>A0A0B7HD42</accession>
<sequence>MKRCILFFTTFLLLNCKQNTKTDIIGKPKLTHNNIVEKKGITQKDTCICEMPRLEERYGIIVYEGSLTDNQEKLLIKLCENKDNTYAISVESDVNLGYNVIKRGKIYDYKNLGKIEGDRDLIFFELPCVLENSLEPLHIIVTSNGIHSIWRIKEGKLIEMDKNKEYPCIDFDADME</sequence>
<name>A0A0B7HD42_9FLAO</name>
<protein>
    <submittedName>
        <fullName evidence="1">Uncharacterized protein</fullName>
    </submittedName>
</protein>
<gene>
    <name evidence="1" type="ORF">CCYN2B_290020</name>
</gene>
<dbReference type="AlphaFoldDB" id="A0A0B7HD42"/>
<dbReference type="Proteomes" id="UP000038055">
    <property type="component" value="Unassembled WGS sequence"/>
</dbReference>
<dbReference type="RefSeq" id="WP_041992141.1">
    <property type="nucleotide sequence ID" value="NZ_CDOD01000022.1"/>
</dbReference>
<organism evidence="1 2">
    <name type="scientific">Capnocytophaga cynodegmi</name>
    <dbReference type="NCBI Taxonomy" id="28189"/>
    <lineage>
        <taxon>Bacteria</taxon>
        <taxon>Pseudomonadati</taxon>
        <taxon>Bacteroidota</taxon>
        <taxon>Flavobacteriia</taxon>
        <taxon>Flavobacteriales</taxon>
        <taxon>Flavobacteriaceae</taxon>
        <taxon>Capnocytophaga</taxon>
    </lineage>
</organism>
<proteinExistence type="predicted"/>
<reference evidence="2" key="1">
    <citation type="submission" date="2015-01" db="EMBL/GenBank/DDBJ databases">
        <authorList>
            <person name="MANFREDI Pablo"/>
        </authorList>
    </citation>
    <scope>NUCLEOTIDE SEQUENCE [LARGE SCALE GENOMIC DNA]</scope>
    <source>
        <strain evidence="2">Ccyn2B</strain>
    </source>
</reference>